<dbReference type="EMBL" id="LBIA02000001">
    <property type="protein sequence ID" value="TKT73302.1"/>
    <property type="molecule type" value="Genomic_DNA"/>
</dbReference>
<dbReference type="AlphaFoldDB" id="A0A4U6BRY7"/>
<reference evidence="2 5" key="2">
    <citation type="submission" date="2020-08" db="EMBL/GenBank/DDBJ databases">
        <title>Genomic Encyclopedia of Type Strains, Phase IV (KMG-IV): sequencing the most valuable type-strain genomes for metagenomic binning, comparative biology and taxonomic classification.</title>
        <authorList>
            <person name="Goeker M."/>
        </authorList>
    </citation>
    <scope>NUCLEOTIDE SEQUENCE [LARGE SCALE GENOMIC DNA]</scope>
    <source>
        <strain evidence="2 5">DSM 17498</strain>
    </source>
</reference>
<dbReference type="Proteomes" id="UP000034832">
    <property type="component" value="Unassembled WGS sequence"/>
</dbReference>
<evidence type="ECO:0000313" key="3">
    <source>
        <dbReference type="EMBL" id="TKT73302.1"/>
    </source>
</evidence>
<name>A0A4U6BRY7_9BRAD</name>
<keyword evidence="1" id="KW-1133">Transmembrane helix</keyword>
<dbReference type="EMBL" id="JACHIJ010000001">
    <property type="protein sequence ID" value="MBB5050077.1"/>
    <property type="molecule type" value="Genomic_DNA"/>
</dbReference>
<dbReference type="Proteomes" id="UP000521227">
    <property type="component" value="Unassembled WGS sequence"/>
</dbReference>
<dbReference type="OrthoDB" id="8129671at2"/>
<accession>A0A4U6BRY7</accession>
<evidence type="ECO:0000313" key="4">
    <source>
        <dbReference type="Proteomes" id="UP000034832"/>
    </source>
</evidence>
<evidence type="ECO:0000313" key="2">
    <source>
        <dbReference type="EMBL" id="MBB5050077.1"/>
    </source>
</evidence>
<keyword evidence="1" id="KW-0812">Transmembrane</keyword>
<dbReference type="STRING" id="211460.YH63_00290"/>
<reference evidence="3 4" key="1">
    <citation type="submission" date="2019-04" db="EMBL/GenBank/DDBJ databases">
        <title>Whole genome sequencing of cave bacteria.</title>
        <authorList>
            <person name="Gan H.M."/>
            <person name="Barton H."/>
            <person name="Savka M.A."/>
        </authorList>
    </citation>
    <scope>NUCLEOTIDE SEQUENCE [LARGE SCALE GENOMIC DNA]</scope>
    <source>
        <strain evidence="3 4">LC387</strain>
    </source>
</reference>
<organism evidence="3 4">
    <name type="scientific">Afipia massiliensis</name>
    <dbReference type="NCBI Taxonomy" id="211460"/>
    <lineage>
        <taxon>Bacteria</taxon>
        <taxon>Pseudomonadati</taxon>
        <taxon>Pseudomonadota</taxon>
        <taxon>Alphaproteobacteria</taxon>
        <taxon>Hyphomicrobiales</taxon>
        <taxon>Nitrobacteraceae</taxon>
        <taxon>Afipia</taxon>
    </lineage>
</organism>
<evidence type="ECO:0000256" key="1">
    <source>
        <dbReference type="SAM" id="Phobius"/>
    </source>
</evidence>
<keyword evidence="1" id="KW-0472">Membrane</keyword>
<comment type="caution">
    <text evidence="3">The sequence shown here is derived from an EMBL/GenBank/DDBJ whole genome shotgun (WGS) entry which is preliminary data.</text>
</comment>
<keyword evidence="4" id="KW-1185">Reference proteome</keyword>
<dbReference type="RefSeq" id="WP_046826297.1">
    <property type="nucleotide sequence ID" value="NZ_JACHIJ010000001.1"/>
</dbReference>
<gene>
    <name evidence="2" type="ORF">HNQ36_000025</name>
    <name evidence="3" type="ORF">YH63_018785</name>
</gene>
<sequence length="65" mass="6779">MRQLILAISGAGGIFLLAGATRNRGWPLADQICVQGAVLCDNPGWVLVTLAALLFVATIQSIAKT</sequence>
<feature type="transmembrane region" description="Helical" evidence="1">
    <location>
        <begin position="44"/>
        <end position="63"/>
    </location>
</feature>
<evidence type="ECO:0000313" key="5">
    <source>
        <dbReference type="Proteomes" id="UP000521227"/>
    </source>
</evidence>
<proteinExistence type="predicted"/>
<protein>
    <submittedName>
        <fullName evidence="3">Uncharacterized protein</fullName>
    </submittedName>
</protein>